<dbReference type="SUPFAM" id="SSF48179">
    <property type="entry name" value="6-phosphogluconate dehydrogenase C-terminal domain-like"/>
    <property type="match status" value="1"/>
</dbReference>
<evidence type="ECO:0000313" key="7">
    <source>
        <dbReference type="EMBL" id="CAA0137529.1"/>
    </source>
</evidence>
<dbReference type="PANTHER" id="PTHR22981">
    <property type="entry name" value="3-HYDROXYISOBUTYRATE DEHYDROGENASE-RELATED"/>
    <property type="match status" value="1"/>
</dbReference>
<dbReference type="AlphaFoldDB" id="A0A5S9RAX7"/>
<dbReference type="Gene3D" id="1.10.1040.10">
    <property type="entry name" value="N-(1-d-carboxylethyl)-l-norvaline Dehydrogenase, domain 2"/>
    <property type="match status" value="1"/>
</dbReference>
<dbReference type="PANTHER" id="PTHR22981:SF7">
    <property type="entry name" value="3-HYDROXYISOBUTYRATE DEHYDROGENASE, MITOCHONDRIAL"/>
    <property type="match status" value="1"/>
</dbReference>
<keyword evidence="3" id="KW-0520">NAD</keyword>
<proteinExistence type="inferred from homology"/>
<dbReference type="InterPro" id="IPR036291">
    <property type="entry name" value="NAD(P)-bd_dom_sf"/>
</dbReference>
<dbReference type="InterPro" id="IPR008927">
    <property type="entry name" value="6-PGluconate_DH-like_C_sf"/>
</dbReference>
<dbReference type="InterPro" id="IPR006115">
    <property type="entry name" value="6PGDH_NADP-bd"/>
</dbReference>
<keyword evidence="8" id="KW-1185">Reference proteome</keyword>
<organism evidence="7 8">
    <name type="scientific">Mycolicibacterium vanbaalenii</name>
    <name type="common">Mycobacterium vanbaalenii</name>
    <dbReference type="NCBI Taxonomy" id="110539"/>
    <lineage>
        <taxon>Bacteria</taxon>
        <taxon>Bacillati</taxon>
        <taxon>Actinomycetota</taxon>
        <taxon>Actinomycetes</taxon>
        <taxon>Mycobacteriales</taxon>
        <taxon>Mycobacteriaceae</taxon>
        <taxon>Mycolicibacterium</taxon>
    </lineage>
</organism>
<dbReference type="OrthoDB" id="3185659at2"/>
<dbReference type="RefSeq" id="WP_159235359.1">
    <property type="nucleotide sequence ID" value="NZ_CACSIP010000075.1"/>
</dbReference>
<feature type="active site" evidence="4">
    <location>
        <position position="180"/>
    </location>
</feature>
<dbReference type="InterPro" id="IPR029154">
    <property type="entry name" value="HIBADH-like_NADP-bd"/>
</dbReference>
<dbReference type="SUPFAM" id="SSF51735">
    <property type="entry name" value="NAD(P)-binding Rossmann-fold domains"/>
    <property type="match status" value="1"/>
</dbReference>
<accession>A0A5S9RAX7</accession>
<dbReference type="Pfam" id="PF14833">
    <property type="entry name" value="NAD_binding_11"/>
    <property type="match status" value="1"/>
</dbReference>
<dbReference type="EC" id="1.1.1.60" evidence="7"/>
<dbReference type="GO" id="GO:0051287">
    <property type="term" value="F:NAD binding"/>
    <property type="evidence" value="ECO:0007669"/>
    <property type="project" value="InterPro"/>
</dbReference>
<evidence type="ECO:0000256" key="2">
    <source>
        <dbReference type="ARBA" id="ARBA00023002"/>
    </source>
</evidence>
<name>A0A5S9RAX7_MYCVN</name>
<dbReference type="Gene3D" id="3.40.50.720">
    <property type="entry name" value="NAD(P)-binding Rossmann-like Domain"/>
    <property type="match status" value="1"/>
</dbReference>
<dbReference type="PIRSF" id="PIRSF000103">
    <property type="entry name" value="HIBADH"/>
    <property type="match status" value="1"/>
</dbReference>
<dbReference type="GO" id="GO:0050661">
    <property type="term" value="F:NADP binding"/>
    <property type="evidence" value="ECO:0007669"/>
    <property type="project" value="InterPro"/>
</dbReference>
<dbReference type="Proteomes" id="UP000430146">
    <property type="component" value="Unassembled WGS sequence"/>
</dbReference>
<sequence length="306" mass="31809">MTTSAAVPSLPSVAFIGLGNMGLPIATNISRVCPDLIAYDRDANRLLAAGAAGLKTADDICAMLDRDFDVVVVSVNTPQALTEVLTGPQSILSRPRRPTTVVDVGTTGPTVSREIAERLRIDGHRFVDAPVSGGIGGAQRGELTTMVGATGEDEAIDLVLRSFCSTVIYLGDAGLGAVAKLVNNALAIGTLGLVGEVLAYGEANGLPRATLIDVIASSSGDSRILRSKRHIIRDSSYNDAQFDVQIALKDLRLLLQSSCAAVGDNPPILDEVERLVASVADTCVGPTDVSVIAEPANHVGRGRGRC</sequence>
<keyword evidence="2 7" id="KW-0560">Oxidoreductase</keyword>
<evidence type="ECO:0000256" key="1">
    <source>
        <dbReference type="ARBA" id="ARBA00009080"/>
    </source>
</evidence>
<reference evidence="7 8" key="1">
    <citation type="submission" date="2019-11" db="EMBL/GenBank/DDBJ databases">
        <authorList>
            <person name="Holert J."/>
        </authorList>
    </citation>
    <scope>NUCLEOTIDE SEQUENCE [LARGE SCALE GENOMIC DNA]</scope>
    <source>
        <strain evidence="7">BC8_1</strain>
    </source>
</reference>
<evidence type="ECO:0000259" key="6">
    <source>
        <dbReference type="Pfam" id="PF14833"/>
    </source>
</evidence>
<feature type="domain" description="6-phosphogluconate dehydrogenase NADP-binding" evidence="5">
    <location>
        <begin position="13"/>
        <end position="169"/>
    </location>
</feature>
<gene>
    <name evidence="7" type="primary">garR_1</name>
    <name evidence="7" type="ORF">AELLOGFF_02275</name>
</gene>
<dbReference type="GO" id="GO:0008679">
    <property type="term" value="F:2-hydroxy-3-oxopropionate reductase activity"/>
    <property type="evidence" value="ECO:0007669"/>
    <property type="project" value="UniProtKB-EC"/>
</dbReference>
<dbReference type="Pfam" id="PF03446">
    <property type="entry name" value="NAD_binding_2"/>
    <property type="match status" value="1"/>
</dbReference>
<evidence type="ECO:0000256" key="3">
    <source>
        <dbReference type="ARBA" id="ARBA00023027"/>
    </source>
</evidence>
<evidence type="ECO:0000259" key="5">
    <source>
        <dbReference type="Pfam" id="PF03446"/>
    </source>
</evidence>
<evidence type="ECO:0000256" key="4">
    <source>
        <dbReference type="PIRSR" id="PIRSR000103-1"/>
    </source>
</evidence>
<dbReference type="EMBL" id="CACSIP010000075">
    <property type="protein sequence ID" value="CAA0137529.1"/>
    <property type="molecule type" value="Genomic_DNA"/>
</dbReference>
<evidence type="ECO:0000313" key="8">
    <source>
        <dbReference type="Proteomes" id="UP000430146"/>
    </source>
</evidence>
<dbReference type="InterPro" id="IPR013328">
    <property type="entry name" value="6PGD_dom2"/>
</dbReference>
<comment type="similarity">
    <text evidence="1">Belongs to the HIBADH-related family.</text>
</comment>
<protein>
    <submittedName>
        <fullName evidence="7">2-hydroxy-3-oxopropionate reductase</fullName>
        <ecNumber evidence="7">1.1.1.60</ecNumber>
    </submittedName>
</protein>
<dbReference type="InterPro" id="IPR015815">
    <property type="entry name" value="HIBADH-related"/>
</dbReference>
<feature type="domain" description="3-hydroxyisobutyrate dehydrogenase-like NAD-binding" evidence="6">
    <location>
        <begin position="174"/>
        <end position="293"/>
    </location>
</feature>